<keyword evidence="2" id="KW-0472">Membrane</keyword>
<feature type="transmembrane region" description="Helical" evidence="2">
    <location>
        <begin position="183"/>
        <end position="201"/>
    </location>
</feature>
<dbReference type="OrthoDB" id="2596726at2759"/>
<dbReference type="VEuPathDB" id="FungiDB:L203_04179"/>
<dbReference type="EMBL" id="CP143790">
    <property type="protein sequence ID" value="WVN90266.1"/>
    <property type="molecule type" value="Genomic_DNA"/>
</dbReference>
<dbReference type="RefSeq" id="XP_066070966.1">
    <property type="nucleotide sequence ID" value="XM_066214869.1"/>
</dbReference>
<sequence>MDRFTRSSRRRSSNPSKHMQQRGESEDTRRSSFVSTAVSGSLDFEGLSDWEKESDDWENNEMATDRKRKEPMSPVAVILYMVGFYLAFQILTRSDEMEILAPASSISQTYPPSMNIDASQYHLPYHMAPVPKLMPEEASSTTSYWHVLFGYVMFSVYFIITLLTIPVPLLFNTAYIIRQVLSVIFSPFTASLWLLLRLFVLRPMRIVKNVLDTFYPAIMFVGCILGVGVFMGAAAGWVGNTLLRWYTGWKRKEPKSSRSRRPKSSSRALSKKSSNELPHYKRRCSKTSLARQKDSTPLNRVTEYSCSPDDYVVCDTTTLFENRLNKSKDGRDFEGRSTARQSPVGRIKTRANKDDSK</sequence>
<feature type="region of interest" description="Disordered" evidence="1">
    <location>
        <begin position="325"/>
        <end position="357"/>
    </location>
</feature>
<reference evidence="3" key="1">
    <citation type="submission" date="2016-06" db="EMBL/GenBank/DDBJ databases">
        <authorList>
            <person name="Cuomo C."/>
            <person name="Litvintseva A."/>
            <person name="Heitman J."/>
            <person name="Chen Y."/>
            <person name="Sun S."/>
            <person name="Springer D."/>
            <person name="Dromer F."/>
            <person name="Young S."/>
            <person name="Zeng Q."/>
            <person name="Chapman S."/>
            <person name="Gujja S."/>
            <person name="Saif S."/>
            <person name="Birren B."/>
        </authorList>
    </citation>
    <scope>NUCLEOTIDE SEQUENCE</scope>
    <source>
        <strain evidence="3">CBS 7841</strain>
    </source>
</reference>
<feature type="compositionally biased region" description="Basic and acidic residues" evidence="1">
    <location>
        <begin position="325"/>
        <end position="337"/>
    </location>
</feature>
<gene>
    <name evidence="3" type="ORF">L203_105502</name>
</gene>
<feature type="compositionally biased region" description="Basic residues" evidence="1">
    <location>
        <begin position="1"/>
        <end position="12"/>
    </location>
</feature>
<protein>
    <submittedName>
        <fullName evidence="3">Uncharacterized protein</fullName>
    </submittedName>
</protein>
<feature type="compositionally biased region" description="Basic and acidic residues" evidence="1">
    <location>
        <begin position="21"/>
        <end position="30"/>
    </location>
</feature>
<dbReference type="Proteomes" id="UP000094043">
    <property type="component" value="Chromosome 7"/>
</dbReference>
<dbReference type="AlphaFoldDB" id="A0A1E3ICY1"/>
<evidence type="ECO:0000256" key="1">
    <source>
        <dbReference type="SAM" id="MobiDB-lite"/>
    </source>
</evidence>
<feature type="region of interest" description="Disordered" evidence="1">
    <location>
        <begin position="254"/>
        <end position="277"/>
    </location>
</feature>
<feature type="transmembrane region" description="Helical" evidence="2">
    <location>
        <begin position="213"/>
        <end position="243"/>
    </location>
</feature>
<feature type="transmembrane region" description="Helical" evidence="2">
    <location>
        <begin position="144"/>
        <end position="171"/>
    </location>
</feature>
<name>A0A1E3ICY1_9TREE</name>
<feature type="region of interest" description="Disordered" evidence="1">
    <location>
        <begin position="1"/>
        <end position="34"/>
    </location>
</feature>
<reference evidence="3" key="3">
    <citation type="submission" date="2024-01" db="EMBL/GenBank/DDBJ databases">
        <authorList>
            <person name="Coelho M.A."/>
            <person name="David-Palma M."/>
            <person name="Shea T."/>
            <person name="Sun S."/>
            <person name="Cuomo C.A."/>
            <person name="Heitman J."/>
        </authorList>
    </citation>
    <scope>NUCLEOTIDE SEQUENCE</scope>
    <source>
        <strain evidence="3">CBS 7841</strain>
    </source>
</reference>
<keyword evidence="2" id="KW-1133">Transmembrane helix</keyword>
<evidence type="ECO:0000313" key="4">
    <source>
        <dbReference type="Proteomes" id="UP000094043"/>
    </source>
</evidence>
<proteinExistence type="predicted"/>
<evidence type="ECO:0000313" key="3">
    <source>
        <dbReference type="EMBL" id="WVN90266.1"/>
    </source>
</evidence>
<keyword evidence="4" id="KW-1185">Reference proteome</keyword>
<keyword evidence="2" id="KW-0812">Transmembrane</keyword>
<accession>A0A1E3ICY1</accession>
<dbReference type="GeneID" id="91089711"/>
<reference evidence="3" key="2">
    <citation type="journal article" date="2022" name="Elife">
        <title>Obligate sexual reproduction of a homothallic fungus closely related to the Cryptococcus pathogenic species complex.</title>
        <authorList>
            <person name="Passer A.R."/>
            <person name="Clancey S.A."/>
            <person name="Shea T."/>
            <person name="David-Palma M."/>
            <person name="Averette A.F."/>
            <person name="Boekhout T."/>
            <person name="Porcel B.M."/>
            <person name="Nowrousian M."/>
            <person name="Cuomo C.A."/>
            <person name="Sun S."/>
            <person name="Heitman J."/>
            <person name="Coelho M.A."/>
        </authorList>
    </citation>
    <scope>NUCLEOTIDE SEQUENCE</scope>
    <source>
        <strain evidence="3">CBS 7841</strain>
    </source>
</reference>
<evidence type="ECO:0000256" key="2">
    <source>
        <dbReference type="SAM" id="Phobius"/>
    </source>
</evidence>
<organism evidence="3 4">
    <name type="scientific">Cryptococcus depauperatus CBS 7841</name>
    <dbReference type="NCBI Taxonomy" id="1295531"/>
    <lineage>
        <taxon>Eukaryota</taxon>
        <taxon>Fungi</taxon>
        <taxon>Dikarya</taxon>
        <taxon>Basidiomycota</taxon>
        <taxon>Agaricomycotina</taxon>
        <taxon>Tremellomycetes</taxon>
        <taxon>Tremellales</taxon>
        <taxon>Cryptococcaceae</taxon>
        <taxon>Cryptococcus</taxon>
    </lineage>
</organism>
<feature type="transmembrane region" description="Helical" evidence="2">
    <location>
        <begin position="72"/>
        <end position="91"/>
    </location>
</feature>
<dbReference type="KEGG" id="cdep:91089711"/>